<protein>
    <recommendedName>
        <fullName evidence="2 4">Flagellin</fullName>
    </recommendedName>
</protein>
<accession>A0A415K4C8</accession>
<dbReference type="Gene3D" id="2.30.220.10">
    <property type="entry name" value="f41 fragment of flagellin, C-terminal domain"/>
    <property type="match status" value="1"/>
</dbReference>
<keyword evidence="7" id="KW-0966">Cell projection</keyword>
<dbReference type="GO" id="GO:0005198">
    <property type="term" value="F:structural molecule activity"/>
    <property type="evidence" value="ECO:0007669"/>
    <property type="project" value="UniProtKB-UniRule"/>
</dbReference>
<proteinExistence type="inferred from homology"/>
<comment type="similarity">
    <text evidence="1 4">Belongs to the bacterial flagellin family.</text>
</comment>
<dbReference type="GO" id="GO:0009288">
    <property type="term" value="C:bacterial-type flagellum"/>
    <property type="evidence" value="ECO:0007669"/>
    <property type="project" value="UniProtKB-SubCell"/>
</dbReference>
<dbReference type="EMBL" id="QRON01000001">
    <property type="protein sequence ID" value="RHL31111.1"/>
    <property type="molecule type" value="Genomic_DNA"/>
</dbReference>
<dbReference type="GO" id="GO:0005576">
    <property type="term" value="C:extracellular region"/>
    <property type="evidence" value="ECO:0007669"/>
    <property type="project" value="UniProtKB-SubCell"/>
</dbReference>
<dbReference type="Pfam" id="PF00700">
    <property type="entry name" value="Flagellin_C"/>
    <property type="match status" value="1"/>
</dbReference>
<evidence type="ECO:0000256" key="2">
    <source>
        <dbReference type="ARBA" id="ARBA00020110"/>
    </source>
</evidence>
<dbReference type="Gene3D" id="1.20.1330.10">
    <property type="entry name" value="f41 fragment of flagellin, N-terminal domain"/>
    <property type="match status" value="1"/>
</dbReference>
<evidence type="ECO:0000313" key="7">
    <source>
        <dbReference type="EMBL" id="RHL31111.1"/>
    </source>
</evidence>
<gene>
    <name evidence="7" type="ORF">DW028_01455</name>
</gene>
<evidence type="ECO:0000259" key="6">
    <source>
        <dbReference type="Pfam" id="PF00700"/>
    </source>
</evidence>
<comment type="subcellular location">
    <subcellularLocation>
        <location evidence="4">Secreted</location>
    </subcellularLocation>
    <subcellularLocation>
        <location evidence="4">Bacterial flagellum</location>
    </subcellularLocation>
</comment>
<keyword evidence="4" id="KW-0964">Secreted</keyword>
<comment type="function">
    <text evidence="4">Flagellin is the subunit protein which polymerizes to form the filaments of bacterial flagella.</text>
</comment>
<dbReference type="InterPro" id="IPR001492">
    <property type="entry name" value="Flagellin"/>
</dbReference>
<sequence length="477" mass="50773">MVVQHNMQAANANRMLNITSGAQSKSTEKLSSGYRINRAADDAAGLSISEKMRKQIRGLDKASSNAQDGVSSVQTAEGALTEVHSMLQRMNELATQAANGTNSTTDRSAIQDEMDQLTTEIDRVAETTKFNETYLLKGDNGTKTINMKAHDAGLKGTLTDNGDGTATFVMDELKVGDSVSIGGKNYTIGATADEAKDTYDKKVTKTGEKLTINGKSIEIIANYDNGQGTDADAKKADLQSKGQYTLADAKALIDEGTTIKFADGTSLKAMKGATDGIDDNDTSVITAKKAYTLAQDELLKANQIGDTNNDAKVGKDDTFTSYTLADASNTFKIHTGTSDVAEKLSFSLHVGSDADMTNKITVGIETMNSSYLGIKGLNVNDDSGIAGTYAIDAISDALQKVSDQRSSLGAVQNRLEHTIDNLDNVVENTTSAESRIRDTDMAKEMVNYSKNNILAQAGQSMLAQANQSNQGVLSLLQ</sequence>
<dbReference type="AlphaFoldDB" id="A0A415K4C8"/>
<comment type="caution">
    <text evidence="7">The sequence shown here is derived from an EMBL/GenBank/DDBJ whole genome shotgun (WGS) entry which is preliminary data.</text>
</comment>
<dbReference type="PRINTS" id="PR00207">
    <property type="entry name" value="FLAGELLIN"/>
</dbReference>
<feature type="domain" description="Flagellin N-terminal" evidence="5">
    <location>
        <begin position="3"/>
        <end position="140"/>
    </location>
</feature>
<evidence type="ECO:0000256" key="1">
    <source>
        <dbReference type="ARBA" id="ARBA00005709"/>
    </source>
</evidence>
<name>A0A415K4C8_9FIRM</name>
<feature type="domain" description="Flagellin C-terminal" evidence="6">
    <location>
        <begin position="391"/>
        <end position="476"/>
    </location>
</feature>
<dbReference type="InterPro" id="IPR042187">
    <property type="entry name" value="Flagellin_C_sub2"/>
</dbReference>
<organism evidence="7 8">
    <name type="scientific">Agathobacter rectalis</name>
    <dbReference type="NCBI Taxonomy" id="39491"/>
    <lineage>
        <taxon>Bacteria</taxon>
        <taxon>Bacillati</taxon>
        <taxon>Bacillota</taxon>
        <taxon>Clostridia</taxon>
        <taxon>Lachnospirales</taxon>
        <taxon>Lachnospiraceae</taxon>
        <taxon>Agathobacter</taxon>
    </lineage>
</organism>
<reference evidence="7 8" key="1">
    <citation type="submission" date="2018-08" db="EMBL/GenBank/DDBJ databases">
        <title>A genome reference for cultivated species of the human gut microbiota.</title>
        <authorList>
            <person name="Zou Y."/>
            <person name="Xue W."/>
            <person name="Luo G."/>
        </authorList>
    </citation>
    <scope>NUCLEOTIDE SEQUENCE [LARGE SCALE GENOMIC DNA]</scope>
    <source>
        <strain evidence="7 8">AF38-24</strain>
    </source>
</reference>
<dbReference type="SUPFAM" id="SSF64518">
    <property type="entry name" value="Phase 1 flagellin"/>
    <property type="match status" value="1"/>
</dbReference>
<keyword evidence="7" id="KW-0969">Cilium</keyword>
<evidence type="ECO:0000256" key="4">
    <source>
        <dbReference type="RuleBase" id="RU362073"/>
    </source>
</evidence>
<dbReference type="Gene3D" id="2.170.280.10">
    <property type="entry name" value="f41 fragment of flagellin, middle domain"/>
    <property type="match status" value="1"/>
</dbReference>
<dbReference type="PANTHER" id="PTHR42792:SF2">
    <property type="entry name" value="FLAGELLIN"/>
    <property type="match status" value="1"/>
</dbReference>
<dbReference type="Proteomes" id="UP000283297">
    <property type="component" value="Unassembled WGS sequence"/>
</dbReference>
<evidence type="ECO:0000256" key="3">
    <source>
        <dbReference type="ARBA" id="ARBA00023143"/>
    </source>
</evidence>
<keyword evidence="3 4" id="KW-0975">Bacterial flagellum</keyword>
<dbReference type="RefSeq" id="WP_118369119.1">
    <property type="nucleotide sequence ID" value="NZ_QRON01000001.1"/>
</dbReference>
<dbReference type="PANTHER" id="PTHR42792">
    <property type="entry name" value="FLAGELLIN"/>
    <property type="match status" value="1"/>
</dbReference>
<keyword evidence="7" id="KW-0282">Flagellum</keyword>
<evidence type="ECO:0000313" key="8">
    <source>
        <dbReference type="Proteomes" id="UP000283297"/>
    </source>
</evidence>
<dbReference type="InterPro" id="IPR001029">
    <property type="entry name" value="Flagellin_N"/>
</dbReference>
<evidence type="ECO:0000259" key="5">
    <source>
        <dbReference type="Pfam" id="PF00669"/>
    </source>
</evidence>
<dbReference type="Gene3D" id="6.10.10.10">
    <property type="entry name" value="Flagellar export chaperone, C-terminal domain"/>
    <property type="match status" value="1"/>
</dbReference>
<dbReference type="Pfam" id="PF00669">
    <property type="entry name" value="Flagellin_N"/>
    <property type="match status" value="1"/>
</dbReference>
<dbReference type="InterPro" id="IPR046358">
    <property type="entry name" value="Flagellin_C"/>
</dbReference>